<comment type="caution">
    <text evidence="1">The sequence shown here is derived from an EMBL/GenBank/DDBJ whole genome shotgun (WGS) entry which is preliminary data.</text>
</comment>
<evidence type="ECO:0000313" key="1">
    <source>
        <dbReference type="EMBL" id="MBB5624149.1"/>
    </source>
</evidence>
<organism evidence="1 2">
    <name type="scientific">Pedobacter cryoconitis</name>
    <dbReference type="NCBI Taxonomy" id="188932"/>
    <lineage>
        <taxon>Bacteria</taxon>
        <taxon>Pseudomonadati</taxon>
        <taxon>Bacteroidota</taxon>
        <taxon>Sphingobacteriia</taxon>
        <taxon>Sphingobacteriales</taxon>
        <taxon>Sphingobacteriaceae</taxon>
        <taxon>Pedobacter</taxon>
    </lineage>
</organism>
<dbReference type="EMBL" id="JACHCF010000018">
    <property type="protein sequence ID" value="MBB5624149.1"/>
    <property type="molecule type" value="Genomic_DNA"/>
</dbReference>
<dbReference type="RefSeq" id="WP_183870204.1">
    <property type="nucleotide sequence ID" value="NZ_JACHCF010000018.1"/>
</dbReference>
<protein>
    <submittedName>
        <fullName evidence="1">Uncharacterized protein</fullName>
    </submittedName>
</protein>
<gene>
    <name evidence="1" type="ORF">HDE69_005246</name>
</gene>
<proteinExistence type="predicted"/>
<dbReference type="AlphaFoldDB" id="A0A7W8YYG7"/>
<dbReference type="Proteomes" id="UP000537718">
    <property type="component" value="Unassembled WGS sequence"/>
</dbReference>
<name>A0A7W8YYG7_9SPHI</name>
<reference evidence="1 2" key="1">
    <citation type="submission" date="2020-08" db="EMBL/GenBank/DDBJ databases">
        <title>Genomic Encyclopedia of Type Strains, Phase IV (KMG-V): Genome sequencing to study the core and pangenomes of soil and plant-associated prokaryotes.</title>
        <authorList>
            <person name="Whitman W."/>
        </authorList>
    </citation>
    <scope>NUCLEOTIDE SEQUENCE [LARGE SCALE GENOMIC DNA]</scope>
    <source>
        <strain evidence="1 2">MP7CTX6</strain>
    </source>
</reference>
<sequence length="266" mass="29843">MIKKQIFMAIFDGKFLKGILGDFIFKVVNGVQIVSKRPAPGTMKQSVETKNASENFRKSSKLGKHIRGIFHNTLGGMNETSYAFRFTSALTTVLTACDNPTKTGYLFKRNSFGNLAGFEFNIKSPVKKILNLKPKIELNQGIMKIVYYESGNAPKLRFPKHATQCKLTFVVGLIRLKDGKRILNPEKYSITLKKNEELINLIDFSFKIPDGCLSIAVMFLSFYNGVTLLNSKSFNPAVICDAILSPGTFTNQDNHSWMEMPGLDFD</sequence>
<evidence type="ECO:0000313" key="2">
    <source>
        <dbReference type="Proteomes" id="UP000537718"/>
    </source>
</evidence>
<accession>A0A7W8YYG7</accession>